<accession>A0A1L3MT26</accession>
<organism evidence="2 3">
    <name type="scientific">Bacillus weihaiensis</name>
    <dbReference type="NCBI Taxonomy" id="1547283"/>
    <lineage>
        <taxon>Bacteria</taxon>
        <taxon>Bacillati</taxon>
        <taxon>Bacillota</taxon>
        <taxon>Bacilli</taxon>
        <taxon>Bacillales</taxon>
        <taxon>Bacillaceae</taxon>
        <taxon>Bacillus</taxon>
    </lineage>
</organism>
<dbReference type="RefSeq" id="WP_072580283.1">
    <property type="nucleotide sequence ID" value="NZ_CP016020.1"/>
</dbReference>
<dbReference type="EMBL" id="CP016020">
    <property type="protein sequence ID" value="APH05493.1"/>
    <property type="molecule type" value="Genomic_DNA"/>
</dbReference>
<dbReference type="PANTHER" id="PTHR46246:SF1">
    <property type="entry name" value="GUANOSINE-3',5'-BIS(DIPHOSPHATE) 3'-PYROPHOSPHOHYDROLASE MESH1"/>
    <property type="match status" value="1"/>
</dbReference>
<reference evidence="2 3" key="1">
    <citation type="journal article" date="2016" name="Sci. Rep.">
        <title>Complete genome sequence and transcriptomic analysis of a novel marine strain Bacillus weihaiensis reveals the mechanism of brown algae degradation.</title>
        <authorList>
            <person name="Zhu Y."/>
            <person name="Chen P."/>
            <person name="Bao Y."/>
            <person name="Men Y."/>
            <person name="Zeng Y."/>
            <person name="Yang J."/>
            <person name="Sun J."/>
            <person name="Sun Y."/>
        </authorList>
    </citation>
    <scope>NUCLEOTIDE SEQUENCE [LARGE SCALE GENOMIC DNA]</scope>
    <source>
        <strain evidence="2 3">Alg07</strain>
    </source>
</reference>
<dbReference type="KEGG" id="bwh:A9C19_12420"/>
<dbReference type="SMART" id="SM00471">
    <property type="entry name" value="HDc"/>
    <property type="match status" value="1"/>
</dbReference>
<feature type="domain" description="HD/PDEase" evidence="1">
    <location>
        <begin position="24"/>
        <end position="130"/>
    </location>
</feature>
<gene>
    <name evidence="2" type="ORF">A9C19_12420</name>
</gene>
<dbReference type="Gene3D" id="1.10.3210.10">
    <property type="entry name" value="Hypothetical protein af1432"/>
    <property type="match status" value="1"/>
</dbReference>
<evidence type="ECO:0000313" key="3">
    <source>
        <dbReference type="Proteomes" id="UP000181936"/>
    </source>
</evidence>
<dbReference type="InterPro" id="IPR003607">
    <property type="entry name" value="HD/PDEase_dom"/>
</dbReference>
<proteinExistence type="predicted"/>
<name>A0A1L3MT26_9BACI</name>
<evidence type="ECO:0000313" key="2">
    <source>
        <dbReference type="EMBL" id="APH05493.1"/>
    </source>
</evidence>
<dbReference type="AlphaFoldDB" id="A0A1L3MT26"/>
<dbReference type="InterPro" id="IPR052194">
    <property type="entry name" value="MESH1"/>
</dbReference>
<dbReference type="Proteomes" id="UP000181936">
    <property type="component" value="Chromosome"/>
</dbReference>
<keyword evidence="3" id="KW-1185">Reference proteome</keyword>
<dbReference type="STRING" id="1547283.A9C19_12420"/>
<evidence type="ECO:0000259" key="1">
    <source>
        <dbReference type="SMART" id="SM00471"/>
    </source>
</evidence>
<dbReference type="Pfam" id="PF13328">
    <property type="entry name" value="HD_4"/>
    <property type="match status" value="1"/>
</dbReference>
<sequence>MDNLIRLAREFAFNAHQNQKRKVSGELYFTHVEQVAEIVKEAGFSKEIIAAGYLHDVLEDTDVTDQELGSLFGDKVLEYVLANTENKSLSWEERKAETIKKAKVLPLEFKALIAADKLDNSRDLLLHKRTHGLKVWDSFNRGADQQAWYYHHLTNALFKGIDSSIIPSYFHELRHNVDILFQEELS</sequence>
<dbReference type="OrthoDB" id="9802385at2"/>
<dbReference type="GO" id="GO:0008893">
    <property type="term" value="F:guanosine-3',5'-bis(diphosphate) 3'-diphosphatase activity"/>
    <property type="evidence" value="ECO:0007669"/>
    <property type="project" value="TreeGrafter"/>
</dbReference>
<protein>
    <recommendedName>
        <fullName evidence="1">HD/PDEase domain-containing protein</fullName>
    </recommendedName>
</protein>
<dbReference type="SUPFAM" id="SSF109604">
    <property type="entry name" value="HD-domain/PDEase-like"/>
    <property type="match status" value="1"/>
</dbReference>
<dbReference type="PANTHER" id="PTHR46246">
    <property type="entry name" value="GUANOSINE-3',5'-BIS(DIPHOSPHATE) 3'-PYROPHOSPHOHYDROLASE MESH1"/>
    <property type="match status" value="1"/>
</dbReference>